<protein>
    <recommendedName>
        <fullName evidence="3">Cytochrome oxidase assembly</fullName>
    </recommendedName>
</protein>
<dbReference type="Pfam" id="PF08695">
    <property type="entry name" value="Coa1"/>
    <property type="match status" value="1"/>
</dbReference>
<dbReference type="AlphaFoldDB" id="A0AAD5WRJ9"/>
<proteinExistence type="predicted"/>
<dbReference type="InterPro" id="IPR042432">
    <property type="entry name" value="Coa1_fungi"/>
</dbReference>
<dbReference type="PANTHER" id="PTHR28523:SF1">
    <property type="entry name" value="CYTOCHROME C OXIDASE ASSEMBLY FACTOR 1"/>
    <property type="match status" value="1"/>
</dbReference>
<evidence type="ECO:0000313" key="2">
    <source>
        <dbReference type="Proteomes" id="UP001201980"/>
    </source>
</evidence>
<name>A0AAD5WRJ9_9PEZI</name>
<sequence>MLHKATIRIRAVTNLQSSPLRRVVAQQWRFNVPAPRMGDGPLLERRPDRELPDPPRSFWGKSLPIFFAIVALSSVAIFNYQKMSSSVVSSTLYSLRRSAKARAALGDEIYFKHSIPWISGEMNQMHGRINISFGVKGTKTSATMRFASFRPSARGMFETTEWSLELEDGTRIDLLEEDDPFKAVALTSEDVEQLQDEAKVKGFRKSSLN</sequence>
<accession>A0AAD5WRJ9</accession>
<dbReference type="InterPro" id="IPR014807">
    <property type="entry name" value="Coa1"/>
</dbReference>
<evidence type="ECO:0008006" key="3">
    <source>
        <dbReference type="Google" id="ProtNLM"/>
    </source>
</evidence>
<keyword evidence="2" id="KW-1185">Reference proteome</keyword>
<dbReference type="PANTHER" id="PTHR28523">
    <property type="entry name" value="CYTOCHROME C OXIDASE ASSEMBLY FACTOR 1"/>
    <property type="match status" value="1"/>
</dbReference>
<organism evidence="1 2">
    <name type="scientific">Zalerion maritima</name>
    <dbReference type="NCBI Taxonomy" id="339359"/>
    <lineage>
        <taxon>Eukaryota</taxon>
        <taxon>Fungi</taxon>
        <taxon>Dikarya</taxon>
        <taxon>Ascomycota</taxon>
        <taxon>Pezizomycotina</taxon>
        <taxon>Sordariomycetes</taxon>
        <taxon>Lulworthiomycetidae</taxon>
        <taxon>Lulworthiales</taxon>
        <taxon>Lulworthiaceae</taxon>
        <taxon>Zalerion</taxon>
    </lineage>
</organism>
<dbReference type="GO" id="GO:0033617">
    <property type="term" value="P:mitochondrial respiratory chain complex IV assembly"/>
    <property type="evidence" value="ECO:0007669"/>
    <property type="project" value="InterPro"/>
</dbReference>
<evidence type="ECO:0000313" key="1">
    <source>
        <dbReference type="EMBL" id="KAJ2898731.1"/>
    </source>
</evidence>
<dbReference type="GO" id="GO:0005743">
    <property type="term" value="C:mitochondrial inner membrane"/>
    <property type="evidence" value="ECO:0007669"/>
    <property type="project" value="TreeGrafter"/>
</dbReference>
<reference evidence="1" key="1">
    <citation type="submission" date="2022-07" db="EMBL/GenBank/DDBJ databases">
        <title>Draft genome sequence of Zalerion maritima ATCC 34329, a (micro)plastics degrading marine fungus.</title>
        <authorList>
            <person name="Paco A."/>
            <person name="Goncalves M.F.M."/>
            <person name="Rocha-Santos T.A.P."/>
            <person name="Alves A."/>
        </authorList>
    </citation>
    <scope>NUCLEOTIDE SEQUENCE</scope>
    <source>
        <strain evidence="1">ATCC 34329</strain>
    </source>
</reference>
<dbReference type="EMBL" id="JAKWBI020000219">
    <property type="protein sequence ID" value="KAJ2898731.1"/>
    <property type="molecule type" value="Genomic_DNA"/>
</dbReference>
<dbReference type="Proteomes" id="UP001201980">
    <property type="component" value="Unassembled WGS sequence"/>
</dbReference>
<comment type="caution">
    <text evidence="1">The sequence shown here is derived from an EMBL/GenBank/DDBJ whole genome shotgun (WGS) entry which is preliminary data.</text>
</comment>
<gene>
    <name evidence="1" type="ORF">MKZ38_003684</name>
</gene>